<dbReference type="Gene3D" id="2.170.150.30">
    <property type="entry name" value="RIG-I-like receptor, C-terminal regulatory domain"/>
    <property type="match status" value="1"/>
</dbReference>
<evidence type="ECO:0000313" key="4">
    <source>
        <dbReference type="Proteomes" id="UP000827892"/>
    </source>
</evidence>
<feature type="domain" description="RLR CTR" evidence="1">
    <location>
        <begin position="1"/>
        <end position="65"/>
    </location>
</feature>
<dbReference type="InterPro" id="IPR038557">
    <property type="entry name" value="RLR_C_sf"/>
</dbReference>
<dbReference type="Proteomes" id="UP000827892">
    <property type="component" value="Chromosome IV"/>
</dbReference>
<sequence>MIKCLGTNCGAILGRLIDVTNTELPCLSAEAIVLINEHEDKRIQAKKWKKILSDHFTPVEIRQLDIQKMRDANQTRTPLNFELNLNGILQNIIREA</sequence>
<evidence type="ECO:0000313" key="2">
    <source>
        <dbReference type="EMBL" id="ULT94768.1"/>
    </source>
</evidence>
<reference evidence="2 4" key="2">
    <citation type="submission" date="2022-05" db="EMBL/GenBank/DDBJ databases">
        <title>Chromosome-level reference genomes for two strains of Caenorhabditis briggsae: an improved platform for comparative genomics.</title>
        <authorList>
            <person name="Stevens L."/>
            <person name="Andersen E.C."/>
        </authorList>
    </citation>
    <scope>NUCLEOTIDE SEQUENCE [LARGE SCALE GENOMIC DNA]</scope>
    <source>
        <strain evidence="2">QX1410_ONT</strain>
        <tissue evidence="2">Whole-organism</tissue>
    </source>
</reference>
<proteinExistence type="predicted"/>
<dbReference type="InterPro" id="IPR021673">
    <property type="entry name" value="RLR_CTR"/>
</dbReference>
<dbReference type="EMBL" id="CP092623">
    <property type="protein sequence ID" value="UMM27987.1"/>
    <property type="molecule type" value="Genomic_DNA"/>
</dbReference>
<name>A0AAE9A8Q3_CAEBR</name>
<dbReference type="Proteomes" id="UP000829354">
    <property type="component" value="Chromosome IV"/>
</dbReference>
<gene>
    <name evidence="2" type="ORF">L3Y34_003902</name>
    <name evidence="3" type="ORF">L5515_011031</name>
</gene>
<dbReference type="Pfam" id="PF11648">
    <property type="entry name" value="RIG-I_C-RD"/>
    <property type="match status" value="1"/>
</dbReference>
<evidence type="ECO:0000313" key="3">
    <source>
        <dbReference type="EMBL" id="UMM27987.1"/>
    </source>
</evidence>
<reference evidence="3 5" key="1">
    <citation type="submission" date="2022-04" db="EMBL/GenBank/DDBJ databases">
        <title>Chromosome-level reference genomes for two strains of Caenorhabditis briggsae: an improved platform for comparative genomics.</title>
        <authorList>
            <person name="Stevens L."/>
            <person name="Andersen E."/>
        </authorList>
    </citation>
    <scope>NUCLEOTIDE SEQUENCE [LARGE SCALE GENOMIC DNA]</scope>
    <source>
        <strain evidence="3">VX34</strain>
        <tissue evidence="3">Whole-organism</tissue>
    </source>
</reference>
<dbReference type="EMBL" id="CP090894">
    <property type="protein sequence ID" value="ULT94768.1"/>
    <property type="molecule type" value="Genomic_DNA"/>
</dbReference>
<dbReference type="AlphaFoldDB" id="A0AAE9A8Q3"/>
<protein>
    <recommendedName>
        <fullName evidence="1">RLR CTR domain-containing protein</fullName>
    </recommendedName>
</protein>
<accession>A0AAE9A8Q3</accession>
<evidence type="ECO:0000313" key="5">
    <source>
        <dbReference type="Proteomes" id="UP000829354"/>
    </source>
</evidence>
<keyword evidence="5" id="KW-1185">Reference proteome</keyword>
<organism evidence="2 4">
    <name type="scientific">Caenorhabditis briggsae</name>
    <dbReference type="NCBI Taxonomy" id="6238"/>
    <lineage>
        <taxon>Eukaryota</taxon>
        <taxon>Metazoa</taxon>
        <taxon>Ecdysozoa</taxon>
        <taxon>Nematoda</taxon>
        <taxon>Chromadorea</taxon>
        <taxon>Rhabditida</taxon>
        <taxon>Rhabditina</taxon>
        <taxon>Rhabditomorpha</taxon>
        <taxon>Rhabditoidea</taxon>
        <taxon>Rhabditidae</taxon>
        <taxon>Peloderinae</taxon>
        <taxon>Caenorhabditis</taxon>
    </lineage>
</organism>
<dbReference type="PROSITE" id="PS51789">
    <property type="entry name" value="RLR_CTR"/>
    <property type="match status" value="1"/>
</dbReference>
<evidence type="ECO:0000259" key="1">
    <source>
        <dbReference type="PROSITE" id="PS51789"/>
    </source>
</evidence>